<dbReference type="AlphaFoldDB" id="A0A6M5Y736"/>
<keyword evidence="2" id="KW-1185">Reference proteome</keyword>
<dbReference type="KEGG" id="stae:HNV11_06330"/>
<dbReference type="RefSeq" id="WP_171738869.1">
    <property type="nucleotide sequence ID" value="NZ_CP053435.1"/>
</dbReference>
<gene>
    <name evidence="1" type="ORF">HNV11_06330</name>
</gene>
<evidence type="ECO:0000313" key="2">
    <source>
        <dbReference type="Proteomes" id="UP000502756"/>
    </source>
</evidence>
<protein>
    <submittedName>
        <fullName evidence="1">Uncharacterized protein</fullName>
    </submittedName>
</protein>
<proteinExistence type="predicted"/>
<organism evidence="1 2">
    <name type="scientific">Spirosoma taeanense</name>
    <dbReference type="NCBI Taxonomy" id="2735870"/>
    <lineage>
        <taxon>Bacteria</taxon>
        <taxon>Pseudomonadati</taxon>
        <taxon>Bacteroidota</taxon>
        <taxon>Cytophagia</taxon>
        <taxon>Cytophagales</taxon>
        <taxon>Cytophagaceae</taxon>
        <taxon>Spirosoma</taxon>
    </lineage>
</organism>
<sequence>MLAHGLLFIYVRVNERVAKLLRFFILWEAIRDEMHFTHTAVAQLFQVW</sequence>
<dbReference type="Proteomes" id="UP000502756">
    <property type="component" value="Chromosome"/>
</dbReference>
<accession>A0A6M5Y736</accession>
<name>A0A6M5Y736_9BACT</name>
<evidence type="ECO:0000313" key="1">
    <source>
        <dbReference type="EMBL" id="QJW89031.1"/>
    </source>
</evidence>
<dbReference type="EMBL" id="CP053435">
    <property type="protein sequence ID" value="QJW89031.1"/>
    <property type="molecule type" value="Genomic_DNA"/>
</dbReference>
<reference evidence="1 2" key="1">
    <citation type="submission" date="2020-05" db="EMBL/GenBank/DDBJ databases">
        <title>Genome sequencing of Spirosoma sp. TS118.</title>
        <authorList>
            <person name="Lee J.-H."/>
            <person name="Jeong S."/>
            <person name="Zhao L."/>
            <person name="Jung J.-H."/>
            <person name="Kim M.-K."/>
            <person name="Lim S."/>
        </authorList>
    </citation>
    <scope>NUCLEOTIDE SEQUENCE [LARGE SCALE GENOMIC DNA]</scope>
    <source>
        <strain evidence="1 2">TS118</strain>
    </source>
</reference>